<evidence type="ECO:0000313" key="2">
    <source>
        <dbReference type="Proteomes" id="UP000316688"/>
    </source>
</evidence>
<gene>
    <name evidence="1" type="ORF">FPL11_04800</name>
</gene>
<dbReference type="RefSeq" id="WP_144347653.1">
    <property type="nucleotide sequence ID" value="NZ_VMKP01000002.1"/>
</dbReference>
<proteinExistence type="predicted"/>
<dbReference type="InterPro" id="IPR008949">
    <property type="entry name" value="Isoprenoid_synthase_dom_sf"/>
</dbReference>
<dbReference type="Proteomes" id="UP000316688">
    <property type="component" value="Unassembled WGS sequence"/>
</dbReference>
<dbReference type="InterPro" id="IPR002060">
    <property type="entry name" value="Squ/phyt_synthse"/>
</dbReference>
<dbReference type="GO" id="GO:0016765">
    <property type="term" value="F:transferase activity, transferring alkyl or aryl (other than methyl) groups"/>
    <property type="evidence" value="ECO:0007669"/>
    <property type="project" value="UniProtKB-ARBA"/>
</dbReference>
<dbReference type="EMBL" id="VMKP01000002">
    <property type="protein sequence ID" value="TVO65404.1"/>
    <property type="molecule type" value="Genomic_DNA"/>
</dbReference>
<sequence>MEPVEYCRRKVAPDGSSTYYALLFAPPAARDGLAALAAYRAEVLEIPREVSDPGVGAVKLNWWQEELERLAAGAPRHPVSQALLPALEAHQLEMDRLGEVIEASRMDLEYGRYPTLRELTLYCHRAGGAVADLAWRMTGSSGLEAAPFAHDLAMGLELTRMLRHLRRDVRAGRLYIPEDELTLSGLGSEDLLAADQADAVRSLLSRQGNRARQFLDSAITRLPYSARPAQAYGLVLAVLHRRLLDDMAADGYAVAERQVHLTPLRKLWLAWRTARRPHKVHPLPESSST</sequence>
<dbReference type="AlphaFoldDB" id="A0A557RJR0"/>
<reference evidence="1 2" key="1">
    <citation type="submission" date="2019-07" db="EMBL/GenBank/DDBJ databases">
        <title>Reclasification of Spiribacter aquaticus.</title>
        <authorList>
            <person name="Leon M.J."/>
            <person name="Sanchez-Porro C."/>
            <person name="Ventosa A."/>
        </authorList>
    </citation>
    <scope>NUCLEOTIDE SEQUENCE [LARGE SCALE GENOMIC DNA]</scope>
    <source>
        <strain evidence="1 2">SP30</strain>
    </source>
</reference>
<protein>
    <submittedName>
        <fullName evidence="1">Squalene synthase HpnD</fullName>
    </submittedName>
</protein>
<name>A0A557RJR0_9GAMM</name>
<dbReference type="PANTHER" id="PTHR31480">
    <property type="entry name" value="BIFUNCTIONAL LYCOPENE CYCLASE/PHYTOENE SYNTHASE"/>
    <property type="match status" value="1"/>
</dbReference>
<dbReference type="SUPFAM" id="SSF48576">
    <property type="entry name" value="Terpenoid synthases"/>
    <property type="match status" value="1"/>
</dbReference>
<evidence type="ECO:0000313" key="1">
    <source>
        <dbReference type="EMBL" id="TVO65404.1"/>
    </source>
</evidence>
<accession>A0A557RJR0</accession>
<dbReference type="Pfam" id="PF00494">
    <property type="entry name" value="SQS_PSY"/>
    <property type="match status" value="1"/>
</dbReference>
<comment type="caution">
    <text evidence="1">The sequence shown here is derived from an EMBL/GenBank/DDBJ whole genome shotgun (WGS) entry which is preliminary data.</text>
</comment>
<keyword evidence="2" id="KW-1185">Reference proteome</keyword>
<dbReference type="Gene3D" id="1.10.600.10">
    <property type="entry name" value="Farnesyl Diphosphate Synthase"/>
    <property type="match status" value="1"/>
</dbReference>
<organism evidence="1 2">
    <name type="scientific">Spiribacter aquaticus</name>
    <dbReference type="NCBI Taxonomy" id="1935996"/>
    <lineage>
        <taxon>Bacteria</taxon>
        <taxon>Pseudomonadati</taxon>
        <taxon>Pseudomonadota</taxon>
        <taxon>Gammaproteobacteria</taxon>
        <taxon>Chromatiales</taxon>
        <taxon>Ectothiorhodospiraceae</taxon>
        <taxon>Spiribacter</taxon>
    </lineage>
</organism>